<dbReference type="EC" id="2.7.10.2" evidence="2"/>
<evidence type="ECO:0000256" key="3">
    <source>
        <dbReference type="ARBA" id="ARBA00022679"/>
    </source>
</evidence>
<comment type="caution">
    <text evidence="10">The sequence shown here is derived from an EMBL/GenBank/DDBJ whole genome shotgun (WGS) entry which is preliminary data.</text>
</comment>
<dbReference type="PANTHER" id="PTHR32309">
    <property type="entry name" value="TYROSINE-PROTEIN KINASE"/>
    <property type="match status" value="1"/>
</dbReference>
<accession>A0A923NIC4</accession>
<keyword evidence="6" id="KW-0067">ATP-binding</keyword>
<organism evidence="10 11">
    <name type="scientific">Zhenpiania hominis</name>
    <dbReference type="NCBI Taxonomy" id="2763644"/>
    <lineage>
        <taxon>Bacteria</taxon>
        <taxon>Bacillati</taxon>
        <taxon>Bacillota</taxon>
        <taxon>Clostridia</taxon>
        <taxon>Peptostreptococcales</taxon>
        <taxon>Anaerovoracaceae</taxon>
        <taxon>Zhenpiania</taxon>
    </lineage>
</organism>
<dbReference type="AlphaFoldDB" id="A0A923NIC4"/>
<dbReference type="GO" id="GO:0005524">
    <property type="term" value="F:ATP binding"/>
    <property type="evidence" value="ECO:0007669"/>
    <property type="project" value="UniProtKB-KW"/>
</dbReference>
<sequence length="226" mass="25089">MLDIEFGNLQEPEYGRREALNSLRTNIQFSGSGLQTLLFTSCQPNEGKSTISFELAYSMATNGKKTVFVDADLRKSVTINRYKITNQRKRIGGLSHYLSMQATLDDVLCHTNVENMDIILSGPYTPNPTALFNEPAFDVLLQTLRKLYDYVIIDTPPLGAVIDAAVIAPKCDGAILVLEANMTNSRAAISVKKQLELVGSNILGVVLNKVPVRSSGYYYQYYGEYK</sequence>
<keyword evidence="7" id="KW-0829">Tyrosine-protein kinase</keyword>
<name>A0A923NIC4_9FIRM</name>
<dbReference type="Proteomes" id="UP000602647">
    <property type="component" value="Unassembled WGS sequence"/>
</dbReference>
<protein>
    <recommendedName>
        <fullName evidence="2">non-specific protein-tyrosine kinase</fullName>
        <ecNumber evidence="2">2.7.10.2</ecNumber>
    </recommendedName>
</protein>
<keyword evidence="4" id="KW-0547">Nucleotide-binding</keyword>
<evidence type="ECO:0000256" key="1">
    <source>
        <dbReference type="ARBA" id="ARBA00007316"/>
    </source>
</evidence>
<dbReference type="InterPro" id="IPR005702">
    <property type="entry name" value="Wzc-like_C"/>
</dbReference>
<dbReference type="PANTHER" id="PTHR32309:SF13">
    <property type="entry name" value="FERRIC ENTEROBACTIN TRANSPORT PROTEIN FEPE"/>
    <property type="match status" value="1"/>
</dbReference>
<keyword evidence="5" id="KW-0418">Kinase</keyword>
<evidence type="ECO:0000313" key="11">
    <source>
        <dbReference type="Proteomes" id="UP000602647"/>
    </source>
</evidence>
<dbReference type="InterPro" id="IPR027417">
    <property type="entry name" value="P-loop_NTPase"/>
</dbReference>
<dbReference type="NCBIfam" id="TIGR01007">
    <property type="entry name" value="eps_fam"/>
    <property type="match status" value="1"/>
</dbReference>
<dbReference type="InterPro" id="IPR025669">
    <property type="entry name" value="AAA_dom"/>
</dbReference>
<evidence type="ECO:0000256" key="5">
    <source>
        <dbReference type="ARBA" id="ARBA00022777"/>
    </source>
</evidence>
<dbReference type="Gene3D" id="3.40.50.300">
    <property type="entry name" value="P-loop containing nucleotide triphosphate hydrolases"/>
    <property type="match status" value="1"/>
</dbReference>
<evidence type="ECO:0000256" key="6">
    <source>
        <dbReference type="ARBA" id="ARBA00022840"/>
    </source>
</evidence>
<gene>
    <name evidence="10" type="ORF">H9L42_07035</name>
</gene>
<dbReference type="GO" id="GO:0005886">
    <property type="term" value="C:plasma membrane"/>
    <property type="evidence" value="ECO:0007669"/>
    <property type="project" value="TreeGrafter"/>
</dbReference>
<evidence type="ECO:0000259" key="9">
    <source>
        <dbReference type="Pfam" id="PF13614"/>
    </source>
</evidence>
<feature type="domain" description="AAA" evidence="9">
    <location>
        <begin position="47"/>
        <end position="167"/>
    </location>
</feature>
<dbReference type="EMBL" id="JACRYT010000005">
    <property type="protein sequence ID" value="MBC6679578.1"/>
    <property type="molecule type" value="Genomic_DNA"/>
</dbReference>
<dbReference type="GO" id="GO:0004715">
    <property type="term" value="F:non-membrane spanning protein tyrosine kinase activity"/>
    <property type="evidence" value="ECO:0007669"/>
    <property type="project" value="UniProtKB-EC"/>
</dbReference>
<keyword evidence="3 10" id="KW-0808">Transferase</keyword>
<dbReference type="CDD" id="cd05387">
    <property type="entry name" value="BY-kinase"/>
    <property type="match status" value="1"/>
</dbReference>
<evidence type="ECO:0000256" key="7">
    <source>
        <dbReference type="ARBA" id="ARBA00023137"/>
    </source>
</evidence>
<keyword evidence="11" id="KW-1185">Reference proteome</keyword>
<dbReference type="InterPro" id="IPR050445">
    <property type="entry name" value="Bact_polysacc_biosynth/exp"/>
</dbReference>
<reference evidence="10" key="1">
    <citation type="submission" date="2020-08" db="EMBL/GenBank/DDBJ databases">
        <title>Genome public.</title>
        <authorList>
            <person name="Liu C."/>
            <person name="Sun Q."/>
        </authorList>
    </citation>
    <scope>NUCLEOTIDE SEQUENCE</scope>
    <source>
        <strain evidence="10">BX12</strain>
    </source>
</reference>
<comment type="catalytic activity">
    <reaction evidence="8">
        <text>L-tyrosyl-[protein] + ATP = O-phospho-L-tyrosyl-[protein] + ADP + H(+)</text>
        <dbReference type="Rhea" id="RHEA:10596"/>
        <dbReference type="Rhea" id="RHEA-COMP:10136"/>
        <dbReference type="Rhea" id="RHEA-COMP:20101"/>
        <dbReference type="ChEBI" id="CHEBI:15378"/>
        <dbReference type="ChEBI" id="CHEBI:30616"/>
        <dbReference type="ChEBI" id="CHEBI:46858"/>
        <dbReference type="ChEBI" id="CHEBI:61978"/>
        <dbReference type="ChEBI" id="CHEBI:456216"/>
        <dbReference type="EC" id="2.7.10.2"/>
    </reaction>
</comment>
<dbReference type="Pfam" id="PF13614">
    <property type="entry name" value="AAA_31"/>
    <property type="match status" value="1"/>
</dbReference>
<evidence type="ECO:0000256" key="8">
    <source>
        <dbReference type="ARBA" id="ARBA00051245"/>
    </source>
</evidence>
<evidence type="ECO:0000256" key="4">
    <source>
        <dbReference type="ARBA" id="ARBA00022741"/>
    </source>
</evidence>
<comment type="similarity">
    <text evidence="1">Belongs to the CpsD/CapB family.</text>
</comment>
<evidence type="ECO:0000313" key="10">
    <source>
        <dbReference type="EMBL" id="MBC6679578.1"/>
    </source>
</evidence>
<proteinExistence type="inferred from homology"/>
<dbReference type="RefSeq" id="WP_187302682.1">
    <property type="nucleotide sequence ID" value="NZ_JACRYT010000005.1"/>
</dbReference>
<evidence type="ECO:0000256" key="2">
    <source>
        <dbReference type="ARBA" id="ARBA00011903"/>
    </source>
</evidence>
<dbReference type="SUPFAM" id="SSF52540">
    <property type="entry name" value="P-loop containing nucleoside triphosphate hydrolases"/>
    <property type="match status" value="1"/>
</dbReference>